<dbReference type="SUPFAM" id="SSF57997">
    <property type="entry name" value="Tropomyosin"/>
    <property type="match status" value="1"/>
</dbReference>
<organism evidence="2 3">
    <name type="scientific">Actinopolymorpha pittospori</name>
    <dbReference type="NCBI Taxonomy" id="648752"/>
    <lineage>
        <taxon>Bacteria</taxon>
        <taxon>Bacillati</taxon>
        <taxon>Actinomycetota</taxon>
        <taxon>Actinomycetes</taxon>
        <taxon>Propionibacteriales</taxon>
        <taxon>Actinopolymorphaceae</taxon>
        <taxon>Actinopolymorpha</taxon>
    </lineage>
</organism>
<evidence type="ECO:0000313" key="2">
    <source>
        <dbReference type="EMBL" id="MBE1607337.1"/>
    </source>
</evidence>
<evidence type="ECO:0000313" key="3">
    <source>
        <dbReference type="Proteomes" id="UP000638648"/>
    </source>
</evidence>
<dbReference type="AlphaFoldDB" id="A0A927R913"/>
<dbReference type="RefSeq" id="WP_192751300.1">
    <property type="nucleotide sequence ID" value="NZ_BAABJL010000039.1"/>
</dbReference>
<feature type="compositionally biased region" description="Basic and acidic residues" evidence="1">
    <location>
        <begin position="174"/>
        <end position="207"/>
    </location>
</feature>
<feature type="region of interest" description="Disordered" evidence="1">
    <location>
        <begin position="255"/>
        <end position="294"/>
    </location>
</feature>
<comment type="caution">
    <text evidence="2">The sequence shown here is derived from an EMBL/GenBank/DDBJ whole genome shotgun (WGS) entry which is preliminary data.</text>
</comment>
<feature type="compositionally biased region" description="Low complexity" evidence="1">
    <location>
        <begin position="270"/>
        <end position="281"/>
    </location>
</feature>
<keyword evidence="3" id="KW-1185">Reference proteome</keyword>
<gene>
    <name evidence="2" type="ORF">HEB94_004185</name>
</gene>
<name>A0A927R913_9ACTN</name>
<evidence type="ECO:0000256" key="1">
    <source>
        <dbReference type="SAM" id="MobiDB-lite"/>
    </source>
</evidence>
<feature type="compositionally biased region" description="Basic and acidic residues" evidence="1">
    <location>
        <begin position="220"/>
        <end position="238"/>
    </location>
</feature>
<accession>A0A927R913</accession>
<sequence length="294" mass="32001">MDLDEAALRLYGLPPEEFTAARNDLAKRTSADGDTATGTAIKALRKPTLAAWLANQLVRADPDGVSELTKLGEELREAHLSGDGDRLRDLSPRRHELVQKLVQSARTHAKDGGHKVTDGVADRLTETLDAALVDPDAGQLLRSGVLTSALRHVGFGVVDETGEPAQVIPIRTTPTERRTAPGKADKAARRKDEDRGGDARRRKELQEKVAQATADLDAAEAERAQAEAELDANEHHVDDMRTAVERLTEELDKARRELRKAESRTASLERSLTSATRAAATARRRLDAARTAQP</sequence>
<feature type="region of interest" description="Disordered" evidence="1">
    <location>
        <begin position="170"/>
        <end position="238"/>
    </location>
</feature>
<proteinExistence type="predicted"/>
<dbReference type="EMBL" id="JADBEM010000001">
    <property type="protein sequence ID" value="MBE1607337.1"/>
    <property type="molecule type" value="Genomic_DNA"/>
</dbReference>
<protein>
    <submittedName>
        <fullName evidence="2">Skp family chaperone for outer membrane proteins</fullName>
    </submittedName>
</protein>
<dbReference type="Proteomes" id="UP000638648">
    <property type="component" value="Unassembled WGS sequence"/>
</dbReference>
<reference evidence="2" key="1">
    <citation type="submission" date="2020-10" db="EMBL/GenBank/DDBJ databases">
        <title>Sequencing the genomes of 1000 actinobacteria strains.</title>
        <authorList>
            <person name="Klenk H.-P."/>
        </authorList>
    </citation>
    <scope>NUCLEOTIDE SEQUENCE</scope>
    <source>
        <strain evidence="2">DSM 45354</strain>
    </source>
</reference>